<evidence type="ECO:0000256" key="2">
    <source>
        <dbReference type="ARBA" id="ARBA00006521"/>
    </source>
</evidence>
<evidence type="ECO:0000256" key="5">
    <source>
        <dbReference type="ARBA" id="ARBA00022485"/>
    </source>
</evidence>
<keyword evidence="9" id="KW-0408">Iron</keyword>
<dbReference type="GO" id="GO:0004844">
    <property type="term" value="F:uracil DNA N-glycosylase activity"/>
    <property type="evidence" value="ECO:0007669"/>
    <property type="project" value="UniProtKB-EC"/>
</dbReference>
<dbReference type="PANTHER" id="PTHR33693">
    <property type="entry name" value="TYPE-5 URACIL-DNA GLYCOSYLASE"/>
    <property type="match status" value="1"/>
</dbReference>
<evidence type="ECO:0000256" key="10">
    <source>
        <dbReference type="ARBA" id="ARBA00023014"/>
    </source>
</evidence>
<organism evidence="14 15">
    <name type="scientific">Maricaulis maris (strain MCS10)</name>
    <name type="common">Caulobacter maris</name>
    <dbReference type="NCBI Taxonomy" id="394221"/>
    <lineage>
        <taxon>Bacteria</taxon>
        <taxon>Pseudomonadati</taxon>
        <taxon>Pseudomonadota</taxon>
        <taxon>Alphaproteobacteria</taxon>
        <taxon>Maricaulales</taxon>
        <taxon>Maricaulaceae</taxon>
        <taxon>Maricaulis</taxon>
    </lineage>
</organism>
<evidence type="ECO:0000256" key="1">
    <source>
        <dbReference type="ARBA" id="ARBA00001400"/>
    </source>
</evidence>
<dbReference type="SMART" id="SM00986">
    <property type="entry name" value="UDG"/>
    <property type="match status" value="1"/>
</dbReference>
<dbReference type="GO" id="GO:0051539">
    <property type="term" value="F:4 iron, 4 sulfur cluster binding"/>
    <property type="evidence" value="ECO:0007669"/>
    <property type="project" value="UniProtKB-KW"/>
</dbReference>
<dbReference type="KEGG" id="mmr:Mmar10_2189"/>
<evidence type="ECO:0000259" key="13">
    <source>
        <dbReference type="SMART" id="SM00986"/>
    </source>
</evidence>
<dbReference type="EC" id="3.2.2.27" evidence="3"/>
<evidence type="ECO:0000256" key="4">
    <source>
        <dbReference type="ARBA" id="ARBA00019403"/>
    </source>
</evidence>
<dbReference type="Pfam" id="PF03167">
    <property type="entry name" value="UDG"/>
    <property type="match status" value="1"/>
</dbReference>
<comment type="similarity">
    <text evidence="2">Belongs to the uracil-DNA glycosylase (UDG) superfamily. Type 4 (UDGa) family.</text>
</comment>
<dbReference type="InterPro" id="IPR036895">
    <property type="entry name" value="Uracil-DNA_glycosylase-like_sf"/>
</dbReference>
<dbReference type="Gene3D" id="3.40.470.10">
    <property type="entry name" value="Uracil-DNA glycosylase-like domain"/>
    <property type="match status" value="1"/>
</dbReference>
<dbReference type="EMBL" id="CP000449">
    <property type="protein sequence ID" value="ABI66481.1"/>
    <property type="molecule type" value="Genomic_DNA"/>
</dbReference>
<evidence type="ECO:0000313" key="15">
    <source>
        <dbReference type="Proteomes" id="UP000001964"/>
    </source>
</evidence>
<dbReference type="HOGENOM" id="CLU_044815_1_0_5"/>
<feature type="compositionally biased region" description="Low complexity" evidence="12">
    <location>
        <begin position="62"/>
        <end position="71"/>
    </location>
</feature>
<evidence type="ECO:0000313" key="14">
    <source>
        <dbReference type="EMBL" id="ABI66481.1"/>
    </source>
</evidence>
<dbReference type="InterPro" id="IPR005122">
    <property type="entry name" value="Uracil-DNA_glycosylase-like"/>
</dbReference>
<dbReference type="CDD" id="cd10030">
    <property type="entry name" value="UDG-F4_TTUDGA_SPO1dp_like"/>
    <property type="match status" value="1"/>
</dbReference>
<sequence>MTDSGPTLTLQDEKALQALIAWWADAGIEMDEPIVTPRPAAAPVSPHTTEPRRQAPAEPVRAATPQAARAAGFGDSPATGPGARSVAAKADSLDALREAIEAFEGCALKRTARNTVFARGERAARVMLVGEAPGRDEDERGEPFAGQSGRLLDQMFAAIGIERDQAYIAHMLNWRPPGNRAPTQDEIAQCLPFIERHIALKKPDILVLAGELGARALLRSDTAITRLRGRWVDYVLRDAEGNPTSTSIKALPVFSPRYLLARPVEKRLAWQDMLALADQLGTPNGS</sequence>
<proteinExistence type="inferred from homology"/>
<feature type="domain" description="Uracil-DNA glycosylase-like" evidence="13">
    <location>
        <begin position="117"/>
        <end position="274"/>
    </location>
</feature>
<evidence type="ECO:0000256" key="12">
    <source>
        <dbReference type="SAM" id="MobiDB-lite"/>
    </source>
</evidence>
<keyword evidence="8" id="KW-0378">Hydrolase</keyword>
<dbReference type="InterPro" id="IPR051536">
    <property type="entry name" value="UDG_Type-4/5"/>
</dbReference>
<evidence type="ECO:0000256" key="9">
    <source>
        <dbReference type="ARBA" id="ARBA00023004"/>
    </source>
</evidence>
<evidence type="ECO:0000256" key="6">
    <source>
        <dbReference type="ARBA" id="ARBA00022723"/>
    </source>
</evidence>
<protein>
    <recommendedName>
        <fullName evidence="4">Type-4 uracil-DNA glycosylase</fullName>
        <ecNumber evidence="3">3.2.2.27</ecNumber>
    </recommendedName>
</protein>
<dbReference type="RefSeq" id="WP_011644126.1">
    <property type="nucleotide sequence ID" value="NC_008347.1"/>
</dbReference>
<dbReference type="eggNOG" id="COG1573">
    <property type="taxonomic scope" value="Bacteria"/>
</dbReference>
<reference evidence="14 15" key="1">
    <citation type="submission" date="2006-08" db="EMBL/GenBank/DDBJ databases">
        <title>Complete sequence of Maricaulis maris MCS10.</title>
        <authorList>
            <consortium name="US DOE Joint Genome Institute"/>
            <person name="Copeland A."/>
            <person name="Lucas S."/>
            <person name="Lapidus A."/>
            <person name="Barry K."/>
            <person name="Detter J.C."/>
            <person name="Glavina del Rio T."/>
            <person name="Hammon N."/>
            <person name="Israni S."/>
            <person name="Dalin E."/>
            <person name="Tice H."/>
            <person name="Pitluck S."/>
            <person name="Saunders E."/>
            <person name="Brettin T."/>
            <person name="Bruce D."/>
            <person name="Han C."/>
            <person name="Tapia R."/>
            <person name="Gilna P."/>
            <person name="Schmutz J."/>
            <person name="Larimer F."/>
            <person name="Land M."/>
            <person name="Hauser L."/>
            <person name="Kyrpides N."/>
            <person name="Mikhailova N."/>
            <person name="Viollier P."/>
            <person name="Stephens C."/>
            <person name="Richardson P."/>
        </authorList>
    </citation>
    <scope>NUCLEOTIDE SEQUENCE [LARGE SCALE GENOMIC DNA]</scope>
    <source>
        <strain evidence="14 15">MCS10</strain>
    </source>
</reference>
<dbReference type="AlphaFoldDB" id="Q0AMK6"/>
<evidence type="ECO:0000256" key="11">
    <source>
        <dbReference type="ARBA" id="ARBA00023204"/>
    </source>
</evidence>
<dbReference type="PANTHER" id="PTHR33693:SF1">
    <property type="entry name" value="TYPE-4 URACIL-DNA GLYCOSYLASE"/>
    <property type="match status" value="1"/>
</dbReference>
<dbReference type="GO" id="GO:0006281">
    <property type="term" value="P:DNA repair"/>
    <property type="evidence" value="ECO:0007669"/>
    <property type="project" value="UniProtKB-KW"/>
</dbReference>
<dbReference type="Proteomes" id="UP000001964">
    <property type="component" value="Chromosome"/>
</dbReference>
<dbReference type="SMART" id="SM00987">
    <property type="entry name" value="UreE_C"/>
    <property type="match status" value="1"/>
</dbReference>
<keyword evidence="15" id="KW-1185">Reference proteome</keyword>
<gene>
    <name evidence="14" type="ordered locus">Mmar10_2189</name>
</gene>
<name>Q0AMK6_MARMM</name>
<dbReference type="InterPro" id="IPR005273">
    <property type="entry name" value="Ura-DNA_glyco_family4"/>
</dbReference>
<dbReference type="SUPFAM" id="SSF52141">
    <property type="entry name" value="Uracil-DNA glycosylase-like"/>
    <property type="match status" value="1"/>
</dbReference>
<evidence type="ECO:0000256" key="7">
    <source>
        <dbReference type="ARBA" id="ARBA00022763"/>
    </source>
</evidence>
<dbReference type="OrthoDB" id="5290748at2"/>
<comment type="catalytic activity">
    <reaction evidence="1">
        <text>Hydrolyzes single-stranded DNA or mismatched double-stranded DNA and polynucleotides, releasing free uracil.</text>
        <dbReference type="EC" id="3.2.2.27"/>
    </reaction>
</comment>
<keyword evidence="10" id="KW-0411">Iron-sulfur</keyword>
<keyword evidence="7" id="KW-0227">DNA damage</keyword>
<keyword evidence="5" id="KW-0004">4Fe-4S</keyword>
<accession>Q0AMK6</accession>
<feature type="region of interest" description="Disordered" evidence="12">
    <location>
        <begin position="35"/>
        <end position="85"/>
    </location>
</feature>
<dbReference type="GO" id="GO:0046872">
    <property type="term" value="F:metal ion binding"/>
    <property type="evidence" value="ECO:0007669"/>
    <property type="project" value="UniProtKB-KW"/>
</dbReference>
<evidence type="ECO:0000256" key="3">
    <source>
        <dbReference type="ARBA" id="ARBA00012030"/>
    </source>
</evidence>
<evidence type="ECO:0000256" key="8">
    <source>
        <dbReference type="ARBA" id="ARBA00022801"/>
    </source>
</evidence>
<keyword evidence="11" id="KW-0234">DNA repair</keyword>
<dbReference type="STRING" id="394221.Mmar10_2189"/>
<dbReference type="NCBIfam" id="TIGR00758">
    <property type="entry name" value="UDG_fam4"/>
    <property type="match status" value="1"/>
</dbReference>
<keyword evidence="6" id="KW-0479">Metal-binding</keyword>